<dbReference type="Proteomes" id="UP000247978">
    <property type="component" value="Unassembled WGS sequence"/>
</dbReference>
<keyword evidence="1" id="KW-1133">Transmembrane helix</keyword>
<feature type="transmembrane region" description="Helical" evidence="1">
    <location>
        <begin position="621"/>
        <end position="639"/>
    </location>
</feature>
<feature type="transmembrane region" description="Helical" evidence="1">
    <location>
        <begin position="1039"/>
        <end position="1058"/>
    </location>
</feature>
<feature type="transmembrane region" description="Helical" evidence="1">
    <location>
        <begin position="234"/>
        <end position="253"/>
    </location>
</feature>
<feature type="transmembrane region" description="Helical" evidence="1">
    <location>
        <begin position="808"/>
        <end position="825"/>
    </location>
</feature>
<feature type="transmembrane region" description="Helical" evidence="1">
    <location>
        <begin position="117"/>
        <end position="136"/>
    </location>
</feature>
<feature type="transmembrane region" description="Helical" evidence="1">
    <location>
        <begin position="1091"/>
        <end position="1108"/>
    </location>
</feature>
<reference evidence="2 3" key="1">
    <citation type="submission" date="2018-05" db="EMBL/GenBank/DDBJ databases">
        <title>Genomic Encyclopedia of Type Strains, Phase IV (KMG-IV): sequencing the most valuable type-strain genomes for metagenomic binning, comparative biology and taxonomic classification.</title>
        <authorList>
            <person name="Goeker M."/>
        </authorList>
    </citation>
    <scope>NUCLEOTIDE SEQUENCE [LARGE SCALE GENOMIC DNA]</scope>
    <source>
        <strain evidence="2 3">DSM 28556</strain>
    </source>
</reference>
<feature type="transmembrane region" description="Helical" evidence="1">
    <location>
        <begin position="183"/>
        <end position="202"/>
    </location>
</feature>
<dbReference type="AlphaFoldDB" id="A0A2V3W201"/>
<feature type="transmembrane region" description="Helical" evidence="1">
    <location>
        <begin position="341"/>
        <end position="357"/>
    </location>
</feature>
<feature type="transmembrane region" description="Helical" evidence="1">
    <location>
        <begin position="449"/>
        <end position="470"/>
    </location>
</feature>
<dbReference type="OrthoDB" id="1815069at2"/>
<feature type="transmembrane region" description="Helical" evidence="1">
    <location>
        <begin position="482"/>
        <end position="498"/>
    </location>
</feature>
<dbReference type="EMBL" id="QJJQ01000004">
    <property type="protein sequence ID" value="PXW87940.1"/>
    <property type="molecule type" value="Genomic_DNA"/>
</dbReference>
<organism evidence="2 3">
    <name type="scientific">Pseudogracilibacillus auburnensis</name>
    <dbReference type="NCBI Taxonomy" id="1494959"/>
    <lineage>
        <taxon>Bacteria</taxon>
        <taxon>Bacillati</taxon>
        <taxon>Bacillota</taxon>
        <taxon>Bacilli</taxon>
        <taxon>Bacillales</taxon>
        <taxon>Bacillaceae</taxon>
        <taxon>Pseudogracilibacillus</taxon>
    </lineage>
</organism>
<feature type="transmembrane region" description="Helical" evidence="1">
    <location>
        <begin position="782"/>
        <end position="801"/>
    </location>
</feature>
<comment type="caution">
    <text evidence="2">The sequence shown here is derived from an EMBL/GenBank/DDBJ whole genome shotgun (WGS) entry which is preliminary data.</text>
</comment>
<feature type="transmembrane region" description="Helical" evidence="1">
    <location>
        <begin position="592"/>
        <end position="615"/>
    </location>
</feature>
<dbReference type="NCBIfam" id="NF047321">
    <property type="entry name" value="SCO7613_CTERM"/>
    <property type="match status" value="1"/>
</dbReference>
<feature type="transmembrane region" description="Helical" evidence="1">
    <location>
        <begin position="1015"/>
        <end position="1033"/>
    </location>
</feature>
<feature type="transmembrane region" description="Helical" evidence="1">
    <location>
        <begin position="910"/>
        <end position="928"/>
    </location>
</feature>
<evidence type="ECO:0000313" key="3">
    <source>
        <dbReference type="Proteomes" id="UP000247978"/>
    </source>
</evidence>
<feature type="transmembrane region" description="Helical" evidence="1">
    <location>
        <begin position="1065"/>
        <end position="1085"/>
    </location>
</feature>
<feature type="transmembrane region" description="Helical" evidence="1">
    <location>
        <begin position="758"/>
        <end position="776"/>
    </location>
</feature>
<feature type="transmembrane region" description="Helical" evidence="1">
    <location>
        <begin position="316"/>
        <end position="335"/>
    </location>
</feature>
<feature type="transmembrane region" description="Helical" evidence="1">
    <location>
        <begin position="706"/>
        <end position="723"/>
    </location>
</feature>
<feature type="transmembrane region" description="Helical" evidence="1">
    <location>
        <begin position="291"/>
        <end position="309"/>
    </location>
</feature>
<feature type="transmembrane region" description="Helical" evidence="1">
    <location>
        <begin position="420"/>
        <end position="437"/>
    </location>
</feature>
<feature type="transmembrane region" description="Helical" evidence="1">
    <location>
        <begin position="369"/>
        <end position="389"/>
    </location>
</feature>
<feature type="transmembrane region" description="Helical" evidence="1">
    <location>
        <begin position="679"/>
        <end position="699"/>
    </location>
</feature>
<evidence type="ECO:0000313" key="2">
    <source>
        <dbReference type="EMBL" id="PXW87940.1"/>
    </source>
</evidence>
<sequence>MGKMPDEKRKQIMKEELDTLYKKKYIQENVYHYVLRAHKRYYDDLHRVVESEKITHTVTSSSQVKHEQKKVTPQKKKLSAQEIRERNITWSLSIGVIFLLIAGTFLATSTWDILSNWMKTGMIAFVSIMFFGLAIFTERMLKIKKTAFSFHVLGSLFLPIIILSIGFFGQLGSYLSFDGEGRFLLGALGSLIILPIYLMLAIKLQARLFVWFTYVIMTFLVGFLLAWFDLPIDGFYLSMMMYNSALILIYKPMNDRSRFNFFTKELLLFLQANVILSTLLLLVFYSNEFVHGFNLILTAFIYLAMIYVTKNKHYHFVFTVMLVYGAYQMIEFSSMSEVGPIAYALLGFIFLAIPKFGEDKHNLAKIFNYTSAFVSGCAFLFITIQGFWVRADQPSIVLCIAYVLIAINFIYLANKTKKIFIHYLGPIFFSMALLEIIRIGQTIFGYDSLVLPMFFAAFSLYVVFGCLLNVPFFQSIKSSSRDIAALIMILCFFLEWIINHWWQGGMMLLFISLTALLMIRFEKRVIITKSQSAMWIHPITLGFAITMFYMEIQEKQFFYHSLVASEPVGFIIASLVVLVASGGWRYFKKQRLYRPAFFVSQGFYLFGMFATFHLLHYDFNPTVRATIFFGGIVMAYLLYRKTTFIFTPYIVSSVTLVFYLTALYAIHGNVTITSELFHSLQLPVGALLLLIIGSGIKTYDRVLAKAFWWVGHIYLPMALFSSMLVYEEMIFGAALLVTIIYGYSLFKVTREWKVKTFLYACSTSFWLTLTYLFYLIDWNGYAHYAWLITSIALTATSFWVASVWRKRISFYVIPFSMIGLFIFILVDPFNFQAFGMTILYAVLLLAFMRLISWDLFTCVPITFAFIAIVKFTFSYPEMEYIFIFIFAILLFITGYILYPSLYPAVKNKLPIIDWYTIFGFFALLSLYVFAGDTLWENAFPGLLISLGVLLQRKRIPFIPPKWVIFFAVVYLLEPYYTVLNDIQVSELIRVELYVLPWVGLTILLKRFASKQQRMIVNYIQWGVLLVTSLILVQDAYQSGTIYDALILGTLALVSLLCGMMFKLKAFFLIGVGVLLLNVLLQTRPLWGSMPWWAYLLIAGTILIVVASYNEWHKQKTSEGKETFISLFNKKVIQRMKKWD</sequence>
<feature type="transmembrane region" description="Helical" evidence="1">
    <location>
        <begin position="880"/>
        <end position="898"/>
    </location>
</feature>
<feature type="transmembrane region" description="Helical" evidence="1">
    <location>
        <begin position="646"/>
        <end position="667"/>
    </location>
</feature>
<feature type="transmembrane region" description="Helical" evidence="1">
    <location>
        <begin position="88"/>
        <end position="111"/>
    </location>
</feature>
<feature type="transmembrane region" description="Helical" evidence="1">
    <location>
        <begin position="265"/>
        <end position="285"/>
    </location>
</feature>
<feature type="transmembrane region" description="Helical" evidence="1">
    <location>
        <begin position="395"/>
        <end position="413"/>
    </location>
</feature>
<feature type="transmembrane region" description="Helical" evidence="1">
    <location>
        <begin position="209"/>
        <end position="228"/>
    </location>
</feature>
<feature type="transmembrane region" description="Helical" evidence="1">
    <location>
        <begin position="148"/>
        <end position="171"/>
    </location>
</feature>
<keyword evidence="3" id="KW-1185">Reference proteome</keyword>
<protein>
    <submittedName>
        <fullName evidence="2">Uncharacterized protein</fullName>
    </submittedName>
</protein>
<feature type="transmembrane region" description="Helical" evidence="1">
    <location>
        <begin position="504"/>
        <end position="521"/>
    </location>
</feature>
<feature type="transmembrane region" description="Helical" evidence="1">
    <location>
        <begin position="558"/>
        <end position="580"/>
    </location>
</feature>
<gene>
    <name evidence="2" type="ORF">DFR56_10490</name>
</gene>
<evidence type="ECO:0000256" key="1">
    <source>
        <dbReference type="SAM" id="Phobius"/>
    </source>
</evidence>
<feature type="transmembrane region" description="Helical" evidence="1">
    <location>
        <begin position="533"/>
        <end position="552"/>
    </location>
</feature>
<dbReference type="InterPro" id="IPR058062">
    <property type="entry name" value="SCO7613_C"/>
</dbReference>
<feature type="transmembrane region" description="Helical" evidence="1">
    <location>
        <begin position="831"/>
        <end position="848"/>
    </location>
</feature>
<feature type="transmembrane region" description="Helical" evidence="1">
    <location>
        <begin position="855"/>
        <end position="874"/>
    </location>
</feature>
<feature type="transmembrane region" description="Helical" evidence="1">
    <location>
        <begin position="962"/>
        <end position="978"/>
    </location>
</feature>
<accession>A0A2V3W201</accession>
<name>A0A2V3W201_9BACI</name>
<proteinExistence type="predicted"/>
<feature type="transmembrane region" description="Helical" evidence="1">
    <location>
        <begin position="729"/>
        <end position="746"/>
    </location>
</feature>
<keyword evidence="1" id="KW-0472">Membrane</keyword>
<keyword evidence="1" id="KW-0812">Transmembrane</keyword>